<evidence type="ECO:0000313" key="3">
    <source>
        <dbReference type="Proteomes" id="UP000462055"/>
    </source>
</evidence>
<keyword evidence="3" id="KW-1185">Reference proteome</keyword>
<dbReference type="RefSeq" id="WP_151598420.1">
    <property type="nucleotide sequence ID" value="NZ_WBMS02000044.1"/>
</dbReference>
<name>A0A6I4MMW1_9ACTN</name>
<dbReference type="AlphaFoldDB" id="A0A6I4MMW1"/>
<evidence type="ECO:0000313" key="2">
    <source>
        <dbReference type="EMBL" id="MWA06015.1"/>
    </source>
</evidence>
<sequence length="304" mass="32121">MSTPPHPGGNSGYPGMPWPPDPSQPLPSPGGAHDPLDLPPAPALPGAPVPPRESYERFTRQRVLYLPVMAGGDLLGYLWAAESNTKACGFIRNLAFFERSLDASVLWNRRLDQSYDEGLPAQDAVRRWRGVPEDPQGGAIPADAQEQWAPGVNELGASLNPDAPRSPGPLIQDGLFPDGTPADRSKGWGPLISAPMPAYPEETAGPVVHLPVVLGGNLVGYVWAAVSGDAAGYLRRVPAGRAGEIATGLWKARLSDAFEAGVHAVQAIRAFRGLPEDHLSGTVPADAAEQQAAALADLRRLAEQ</sequence>
<evidence type="ECO:0000256" key="1">
    <source>
        <dbReference type="SAM" id="MobiDB-lite"/>
    </source>
</evidence>
<comment type="caution">
    <text evidence="2">The sequence shown here is derived from an EMBL/GenBank/DDBJ whole genome shotgun (WGS) entry which is preliminary data.</text>
</comment>
<protein>
    <submittedName>
        <fullName evidence="2">Uncharacterized protein</fullName>
    </submittedName>
</protein>
<organism evidence="2 3">
    <name type="scientific">Actinomadura physcomitrii</name>
    <dbReference type="NCBI Taxonomy" id="2650748"/>
    <lineage>
        <taxon>Bacteria</taxon>
        <taxon>Bacillati</taxon>
        <taxon>Actinomycetota</taxon>
        <taxon>Actinomycetes</taxon>
        <taxon>Streptosporangiales</taxon>
        <taxon>Thermomonosporaceae</taxon>
        <taxon>Actinomadura</taxon>
    </lineage>
</organism>
<dbReference type="EMBL" id="WBMS02000044">
    <property type="protein sequence ID" value="MWA06015.1"/>
    <property type="molecule type" value="Genomic_DNA"/>
</dbReference>
<proteinExistence type="predicted"/>
<feature type="region of interest" description="Disordered" evidence="1">
    <location>
        <begin position="155"/>
        <end position="186"/>
    </location>
</feature>
<feature type="region of interest" description="Disordered" evidence="1">
    <location>
        <begin position="1"/>
        <end position="53"/>
    </location>
</feature>
<feature type="compositionally biased region" description="Pro residues" evidence="1">
    <location>
        <begin position="16"/>
        <end position="28"/>
    </location>
</feature>
<accession>A0A6I4MMW1</accession>
<reference evidence="2" key="1">
    <citation type="submission" date="2019-12" db="EMBL/GenBank/DDBJ databases">
        <title>Actinomadura physcomitrii sp. nov., a novel actinomycete isolated from moss [Physcomitrium sphaericum (Ludw) Fuernr].</title>
        <authorList>
            <person name="Zhuang X."/>
        </authorList>
    </citation>
    <scope>NUCLEOTIDE SEQUENCE [LARGE SCALE GENOMIC DNA]</scope>
    <source>
        <strain evidence="2">LD22</strain>
    </source>
</reference>
<dbReference type="Proteomes" id="UP000462055">
    <property type="component" value="Unassembled WGS sequence"/>
</dbReference>
<feature type="compositionally biased region" description="Pro residues" evidence="1">
    <location>
        <begin position="37"/>
        <end position="51"/>
    </location>
</feature>
<gene>
    <name evidence="2" type="ORF">F8568_037825</name>
</gene>